<keyword evidence="9 12" id="KW-0012">Acyltransferase</keyword>
<evidence type="ECO:0000256" key="3">
    <source>
        <dbReference type="ARBA" id="ARBA00022692"/>
    </source>
</evidence>
<dbReference type="Pfam" id="PF01529">
    <property type="entry name" value="DHHC"/>
    <property type="match status" value="1"/>
</dbReference>
<dbReference type="AlphaFoldDB" id="A0A9P8PBR2"/>
<organism evidence="14 15">
    <name type="scientific">Ogataea philodendri</name>
    <dbReference type="NCBI Taxonomy" id="1378263"/>
    <lineage>
        <taxon>Eukaryota</taxon>
        <taxon>Fungi</taxon>
        <taxon>Dikarya</taxon>
        <taxon>Ascomycota</taxon>
        <taxon>Saccharomycotina</taxon>
        <taxon>Pichiomycetes</taxon>
        <taxon>Pichiales</taxon>
        <taxon>Pichiaceae</taxon>
        <taxon>Ogataea</taxon>
    </lineage>
</organism>
<reference evidence="14" key="1">
    <citation type="journal article" date="2021" name="Open Biol.">
        <title>Shared evolutionary footprints suggest mitochondrial oxidative damage underlies multiple complex I losses in fungi.</title>
        <authorList>
            <person name="Schikora-Tamarit M.A."/>
            <person name="Marcet-Houben M."/>
            <person name="Nosek J."/>
            <person name="Gabaldon T."/>
        </authorList>
    </citation>
    <scope>NUCLEOTIDE SEQUENCE</scope>
    <source>
        <strain evidence="14">CBS6075</strain>
    </source>
</reference>
<sequence length="220" mass="25081">MAVLINPGTSPTPVFAYDNLLFFPADCRTCLVAKPARSKHCSLCGRCVQLFDHHCIWLNNDVGYYTYRYFIGFLVAKIWTFTYGAYLCWTALGVSPTMFWTTLRATSTENKITGTLFLLCVLLLPLVALFLGEHLRYIYLGVTTNETAKWDYIHYLMQNKLLYKDGSQFLVVDEMGYTTLTGAPINATRPAPVTSWDQLTNIYDHGFVSNLKQRLFPKPL</sequence>
<evidence type="ECO:0000256" key="7">
    <source>
        <dbReference type="ARBA" id="ARBA00023139"/>
    </source>
</evidence>
<evidence type="ECO:0000256" key="6">
    <source>
        <dbReference type="ARBA" id="ARBA00023136"/>
    </source>
</evidence>
<evidence type="ECO:0000256" key="9">
    <source>
        <dbReference type="ARBA" id="ARBA00023315"/>
    </source>
</evidence>
<dbReference type="PANTHER" id="PTHR22883:SF489">
    <property type="entry name" value="PALMITOYLTRANSFERASE SWF1"/>
    <property type="match status" value="1"/>
</dbReference>
<feature type="transmembrane region" description="Helical" evidence="12">
    <location>
        <begin position="69"/>
        <end position="92"/>
    </location>
</feature>
<evidence type="ECO:0000313" key="15">
    <source>
        <dbReference type="Proteomes" id="UP000769157"/>
    </source>
</evidence>
<dbReference type="InterPro" id="IPR039859">
    <property type="entry name" value="PFA4/ZDH16/20/ERF2-like"/>
</dbReference>
<comment type="catalytic activity">
    <reaction evidence="11 12">
        <text>L-cysteinyl-[protein] + hexadecanoyl-CoA = S-hexadecanoyl-L-cysteinyl-[protein] + CoA</text>
        <dbReference type="Rhea" id="RHEA:36683"/>
        <dbReference type="Rhea" id="RHEA-COMP:10131"/>
        <dbReference type="Rhea" id="RHEA-COMP:11032"/>
        <dbReference type="ChEBI" id="CHEBI:29950"/>
        <dbReference type="ChEBI" id="CHEBI:57287"/>
        <dbReference type="ChEBI" id="CHEBI:57379"/>
        <dbReference type="ChEBI" id="CHEBI:74151"/>
        <dbReference type="EC" id="2.3.1.225"/>
    </reaction>
</comment>
<dbReference type="GO" id="GO:0019706">
    <property type="term" value="F:protein-cysteine S-palmitoyltransferase activity"/>
    <property type="evidence" value="ECO:0007669"/>
    <property type="project" value="UniProtKB-EC"/>
</dbReference>
<dbReference type="InterPro" id="IPR001594">
    <property type="entry name" value="Palmitoyltrfase_DHHC"/>
</dbReference>
<evidence type="ECO:0000256" key="2">
    <source>
        <dbReference type="ARBA" id="ARBA00022679"/>
    </source>
</evidence>
<evidence type="ECO:0000259" key="13">
    <source>
        <dbReference type="Pfam" id="PF01529"/>
    </source>
</evidence>
<proteinExistence type="inferred from homology"/>
<evidence type="ECO:0000256" key="12">
    <source>
        <dbReference type="RuleBase" id="RU079119"/>
    </source>
</evidence>
<keyword evidence="3 12" id="KW-0812">Transmembrane</keyword>
<evidence type="ECO:0000256" key="4">
    <source>
        <dbReference type="ARBA" id="ARBA00022824"/>
    </source>
</evidence>
<keyword evidence="5 12" id="KW-1133">Transmembrane helix</keyword>
<evidence type="ECO:0000256" key="1">
    <source>
        <dbReference type="ARBA" id="ARBA00004477"/>
    </source>
</evidence>
<evidence type="ECO:0000313" key="14">
    <source>
        <dbReference type="EMBL" id="KAH3668932.1"/>
    </source>
</evidence>
<comment type="similarity">
    <text evidence="10">Belongs to the DHHC palmitoyltransferase family. SWF1 subfamily.</text>
</comment>
<gene>
    <name evidence="14" type="ORF">OGAPHI_002687</name>
</gene>
<dbReference type="Proteomes" id="UP000769157">
    <property type="component" value="Unassembled WGS sequence"/>
</dbReference>
<dbReference type="EMBL" id="JAEUBE010000158">
    <property type="protein sequence ID" value="KAH3668932.1"/>
    <property type="molecule type" value="Genomic_DNA"/>
</dbReference>
<evidence type="ECO:0000256" key="11">
    <source>
        <dbReference type="ARBA" id="ARBA00048048"/>
    </source>
</evidence>
<dbReference type="PANTHER" id="PTHR22883">
    <property type="entry name" value="ZINC FINGER DHHC DOMAIN CONTAINING PROTEIN"/>
    <property type="match status" value="1"/>
</dbReference>
<feature type="transmembrane region" description="Helical" evidence="12">
    <location>
        <begin position="112"/>
        <end position="131"/>
    </location>
</feature>
<keyword evidence="8" id="KW-0449">Lipoprotein</keyword>
<keyword evidence="15" id="KW-1185">Reference proteome</keyword>
<comment type="subcellular location">
    <subcellularLocation>
        <location evidence="1">Endoplasmic reticulum membrane</location>
        <topology evidence="1">Multi-pass membrane protein</topology>
    </subcellularLocation>
</comment>
<dbReference type="RefSeq" id="XP_046063346.1">
    <property type="nucleotide sequence ID" value="XM_046203583.1"/>
</dbReference>
<dbReference type="GO" id="GO:0005794">
    <property type="term" value="C:Golgi apparatus"/>
    <property type="evidence" value="ECO:0007669"/>
    <property type="project" value="TreeGrafter"/>
</dbReference>
<keyword evidence="7" id="KW-0564">Palmitate</keyword>
<feature type="domain" description="Palmitoyltransferase DHHC" evidence="13">
    <location>
        <begin position="27"/>
        <end position="150"/>
    </location>
</feature>
<accession>A0A9P8PBR2</accession>
<evidence type="ECO:0000256" key="5">
    <source>
        <dbReference type="ARBA" id="ARBA00022989"/>
    </source>
</evidence>
<dbReference type="OrthoDB" id="9909019at2759"/>
<evidence type="ECO:0000256" key="10">
    <source>
        <dbReference type="ARBA" id="ARBA00038463"/>
    </source>
</evidence>
<reference evidence="14" key="2">
    <citation type="submission" date="2021-01" db="EMBL/GenBank/DDBJ databases">
        <authorList>
            <person name="Schikora-Tamarit M.A."/>
        </authorList>
    </citation>
    <scope>NUCLEOTIDE SEQUENCE</scope>
    <source>
        <strain evidence="14">CBS6075</strain>
    </source>
</reference>
<keyword evidence="4" id="KW-0256">Endoplasmic reticulum</keyword>
<dbReference type="GO" id="GO:0005789">
    <property type="term" value="C:endoplasmic reticulum membrane"/>
    <property type="evidence" value="ECO:0007669"/>
    <property type="project" value="UniProtKB-SubCell"/>
</dbReference>
<dbReference type="EC" id="2.3.1.225" evidence="12"/>
<dbReference type="PROSITE" id="PS50216">
    <property type="entry name" value="DHHC"/>
    <property type="match status" value="1"/>
</dbReference>
<evidence type="ECO:0000256" key="8">
    <source>
        <dbReference type="ARBA" id="ARBA00023288"/>
    </source>
</evidence>
<keyword evidence="2 12" id="KW-0808">Transferase</keyword>
<name>A0A9P8PBR2_9ASCO</name>
<dbReference type="GO" id="GO:0006612">
    <property type="term" value="P:protein targeting to membrane"/>
    <property type="evidence" value="ECO:0007669"/>
    <property type="project" value="TreeGrafter"/>
</dbReference>
<comment type="caution">
    <text evidence="14">The sequence shown here is derived from an EMBL/GenBank/DDBJ whole genome shotgun (WGS) entry which is preliminary data.</text>
</comment>
<keyword evidence="6 12" id="KW-0472">Membrane</keyword>
<protein>
    <recommendedName>
        <fullName evidence="12">Palmitoyltransferase</fullName>
        <ecNumber evidence="12">2.3.1.225</ecNumber>
    </recommendedName>
</protein>
<comment type="domain">
    <text evidence="12">The DHHC domain is required for palmitoyltransferase activity.</text>
</comment>
<dbReference type="GeneID" id="70234654"/>